<feature type="transmembrane region" description="Helical" evidence="2">
    <location>
        <begin position="200"/>
        <end position="222"/>
    </location>
</feature>
<reference evidence="4" key="1">
    <citation type="submission" date="2017-10" db="EMBL/GenBank/DDBJ databases">
        <title>A new Pekin duck reference genome.</title>
        <authorList>
            <person name="Hou Z.-C."/>
            <person name="Zhou Z.-K."/>
            <person name="Zhu F."/>
            <person name="Hou S.-S."/>
        </authorList>
    </citation>
    <scope>NUCLEOTIDE SEQUENCE [LARGE SCALE GENOMIC DNA]</scope>
</reference>
<dbReference type="Ensembl" id="ENSAPLT00000029647.1">
    <property type="protein sequence ID" value="ENSAPLP00000031234.1"/>
    <property type="gene ID" value="ENSAPLG00000018628.1"/>
</dbReference>
<dbReference type="GeneTree" id="ENSGT00940000154129"/>
<keyword evidence="2" id="KW-0812">Transmembrane</keyword>
<reference evidence="3" key="2">
    <citation type="submission" date="2025-08" db="UniProtKB">
        <authorList>
            <consortium name="Ensembl"/>
        </authorList>
    </citation>
    <scope>IDENTIFICATION</scope>
</reference>
<keyword evidence="2" id="KW-0472">Membrane</keyword>
<reference evidence="3" key="3">
    <citation type="submission" date="2025-09" db="UniProtKB">
        <authorList>
            <consortium name="Ensembl"/>
        </authorList>
    </citation>
    <scope>IDENTIFICATION</scope>
</reference>
<evidence type="ECO:0000256" key="1">
    <source>
        <dbReference type="SAM" id="MobiDB-lite"/>
    </source>
</evidence>
<dbReference type="Proteomes" id="UP000016666">
    <property type="component" value="Unassembled WGS sequence"/>
</dbReference>
<organism evidence="3 4">
    <name type="scientific">Anas platyrhynchos platyrhynchos</name>
    <name type="common">Northern mallard</name>
    <dbReference type="NCBI Taxonomy" id="8840"/>
    <lineage>
        <taxon>Eukaryota</taxon>
        <taxon>Metazoa</taxon>
        <taxon>Chordata</taxon>
        <taxon>Craniata</taxon>
        <taxon>Vertebrata</taxon>
        <taxon>Euteleostomi</taxon>
        <taxon>Archelosauria</taxon>
        <taxon>Archosauria</taxon>
        <taxon>Dinosauria</taxon>
        <taxon>Saurischia</taxon>
        <taxon>Theropoda</taxon>
        <taxon>Coelurosauria</taxon>
        <taxon>Aves</taxon>
        <taxon>Neognathae</taxon>
        <taxon>Galloanserae</taxon>
        <taxon>Anseriformes</taxon>
        <taxon>Anatidae</taxon>
        <taxon>Anatinae</taxon>
        <taxon>Anas</taxon>
    </lineage>
</organism>
<protein>
    <submittedName>
        <fullName evidence="3">Uncharacterized protein</fullName>
    </submittedName>
</protein>
<proteinExistence type="predicted"/>
<dbReference type="AlphaFoldDB" id="A0A493TZK6"/>
<evidence type="ECO:0000256" key="2">
    <source>
        <dbReference type="SAM" id="Phobius"/>
    </source>
</evidence>
<dbReference type="STRING" id="8840.ENSAPLP00000031234"/>
<sequence length="358" mass="37595">MSSGFPSSSPPEFGTEPPLEGGRKKQNQKPNQMTAHGLAATVALPGLLGTGVTFWVPPHDTFGCCPSPFGTSGTHCRLFWGGPGSLRAARGGSNKGVGSDGGVMMRGGLCQARRAGGSRAPSRPPPSIASLSPFMVWCEHLGPPAPRFSGGVGVRGGHSPPPRPKIGGGGGGDDTASARRIGARCESRPFWAGAAANSSFFVVFSPFFFVFLFFFLFFLFFFSPLQLTKLHQLAMQQSHFPMSHGNTGFSGIESSSPEVKGYWGLDASAQTTSHELTIPNDVSDPWGHKGVAGGGPNPPLFGHPMKAGWGDPPQTLQKRLVAPPRVMAAPLWHLLLLPAGFRADFAHFSAILNIPGGG</sequence>
<keyword evidence="4" id="KW-1185">Reference proteome</keyword>
<accession>A0A493TZK6</accession>
<feature type="region of interest" description="Disordered" evidence="1">
    <location>
        <begin position="151"/>
        <end position="177"/>
    </location>
</feature>
<evidence type="ECO:0000313" key="4">
    <source>
        <dbReference type="Proteomes" id="UP000016666"/>
    </source>
</evidence>
<name>A0A493TZK6_ANAPP</name>
<feature type="region of interest" description="Disordered" evidence="1">
    <location>
        <begin position="1"/>
        <end position="32"/>
    </location>
</feature>
<keyword evidence="2" id="KW-1133">Transmembrane helix</keyword>
<evidence type="ECO:0000313" key="3">
    <source>
        <dbReference type="Ensembl" id="ENSAPLP00000031234.1"/>
    </source>
</evidence>
<feature type="compositionally biased region" description="Low complexity" evidence="1">
    <location>
        <begin position="1"/>
        <end position="18"/>
    </location>
</feature>